<feature type="transmembrane region" description="Helical" evidence="7">
    <location>
        <begin position="6"/>
        <end position="21"/>
    </location>
</feature>
<feature type="transmembrane region" description="Helical" evidence="7">
    <location>
        <begin position="42"/>
        <end position="59"/>
    </location>
</feature>
<evidence type="ECO:0000256" key="4">
    <source>
        <dbReference type="ARBA" id="ARBA00022692"/>
    </source>
</evidence>
<keyword evidence="10" id="KW-1185">Reference proteome</keyword>
<feature type="transmembrane region" description="Helical" evidence="7">
    <location>
        <begin position="317"/>
        <end position="335"/>
    </location>
</feature>
<keyword evidence="4 7" id="KW-0812">Transmembrane</keyword>
<feature type="transmembrane region" description="Helical" evidence="7">
    <location>
        <begin position="475"/>
        <end position="500"/>
    </location>
</feature>
<evidence type="ECO:0000256" key="7">
    <source>
        <dbReference type="SAM" id="Phobius"/>
    </source>
</evidence>
<dbReference type="EMBL" id="FOQD01000005">
    <property type="protein sequence ID" value="SFI09740.1"/>
    <property type="molecule type" value="Genomic_DNA"/>
</dbReference>
<protein>
    <submittedName>
        <fullName evidence="9">Type II secretory pathway, component PulF</fullName>
    </submittedName>
</protein>
<dbReference type="Gene3D" id="1.20.81.30">
    <property type="entry name" value="Type II secretion system (T2SS), domain F"/>
    <property type="match status" value="2"/>
</dbReference>
<feature type="transmembrane region" description="Helical" evidence="7">
    <location>
        <begin position="341"/>
        <end position="365"/>
    </location>
</feature>
<dbReference type="PANTHER" id="PTHR30012">
    <property type="entry name" value="GENERAL SECRETION PATHWAY PROTEIN"/>
    <property type="match status" value="1"/>
</dbReference>
<dbReference type="RefSeq" id="WP_092049179.1">
    <property type="nucleotide sequence ID" value="NZ_FOQD01000005.1"/>
</dbReference>
<reference evidence="10" key="1">
    <citation type="submission" date="2016-10" db="EMBL/GenBank/DDBJ databases">
        <authorList>
            <person name="Varghese N."/>
            <person name="Submissions S."/>
        </authorList>
    </citation>
    <scope>NUCLEOTIDE SEQUENCE [LARGE SCALE GENOMIC DNA]</scope>
    <source>
        <strain evidence="10">DSM 26348</strain>
    </source>
</reference>
<dbReference type="InterPro" id="IPR003004">
    <property type="entry name" value="GspF/PilC"/>
</dbReference>
<feature type="transmembrane region" description="Helical" evidence="7">
    <location>
        <begin position="131"/>
        <end position="157"/>
    </location>
</feature>
<dbReference type="Proteomes" id="UP000199518">
    <property type="component" value="Unassembled WGS sequence"/>
</dbReference>
<evidence type="ECO:0000313" key="9">
    <source>
        <dbReference type="EMBL" id="SFI09740.1"/>
    </source>
</evidence>
<evidence type="ECO:0000256" key="2">
    <source>
        <dbReference type="ARBA" id="ARBA00005745"/>
    </source>
</evidence>
<dbReference type="PANTHER" id="PTHR30012:SF0">
    <property type="entry name" value="TYPE II SECRETION SYSTEM PROTEIN F-RELATED"/>
    <property type="match status" value="1"/>
</dbReference>
<proteinExistence type="inferred from homology"/>
<evidence type="ECO:0000256" key="1">
    <source>
        <dbReference type="ARBA" id="ARBA00004651"/>
    </source>
</evidence>
<dbReference type="Pfam" id="PF00482">
    <property type="entry name" value="T2SSF"/>
    <property type="match status" value="2"/>
</dbReference>
<feature type="transmembrane region" description="Helical" evidence="7">
    <location>
        <begin position="79"/>
        <end position="101"/>
    </location>
</feature>
<keyword evidence="6 7" id="KW-0472">Membrane</keyword>
<keyword evidence="3" id="KW-1003">Cell membrane</keyword>
<feature type="domain" description="Type II secretion system protein GspF" evidence="8">
    <location>
        <begin position="377"/>
        <end position="498"/>
    </location>
</feature>
<dbReference type="InterPro" id="IPR018076">
    <property type="entry name" value="T2SS_GspF_dom"/>
</dbReference>
<evidence type="ECO:0000256" key="5">
    <source>
        <dbReference type="ARBA" id="ARBA00022989"/>
    </source>
</evidence>
<dbReference type="STRING" id="1576369.SAMN05421753_105214"/>
<evidence type="ECO:0000256" key="6">
    <source>
        <dbReference type="ARBA" id="ARBA00023136"/>
    </source>
</evidence>
<keyword evidence="5 7" id="KW-1133">Transmembrane helix</keyword>
<dbReference type="InterPro" id="IPR042094">
    <property type="entry name" value="T2SS_GspF_sf"/>
</dbReference>
<organism evidence="9 10">
    <name type="scientific">Planctomicrobium piriforme</name>
    <dbReference type="NCBI Taxonomy" id="1576369"/>
    <lineage>
        <taxon>Bacteria</taxon>
        <taxon>Pseudomonadati</taxon>
        <taxon>Planctomycetota</taxon>
        <taxon>Planctomycetia</taxon>
        <taxon>Planctomycetales</taxon>
        <taxon>Planctomycetaceae</taxon>
        <taxon>Planctomicrobium</taxon>
    </lineage>
</organism>
<comment type="subcellular location">
    <subcellularLocation>
        <location evidence="1">Cell membrane</location>
        <topology evidence="1">Multi-pass membrane protein</topology>
    </subcellularLocation>
</comment>
<evidence type="ECO:0000313" key="10">
    <source>
        <dbReference type="Proteomes" id="UP000199518"/>
    </source>
</evidence>
<dbReference type="GO" id="GO:0005886">
    <property type="term" value="C:plasma membrane"/>
    <property type="evidence" value="ECO:0007669"/>
    <property type="project" value="UniProtKB-SubCell"/>
</dbReference>
<dbReference type="OrthoDB" id="242349at2"/>
<dbReference type="AlphaFoldDB" id="A0A1I3FEX4"/>
<accession>A0A1I3FEX4</accession>
<feature type="domain" description="Type II secretion system protein GspF" evidence="8">
    <location>
        <begin position="189"/>
        <end position="301"/>
    </location>
</feature>
<name>A0A1I3FEX4_9PLAN</name>
<gene>
    <name evidence="9" type="ORF">SAMN05421753_105214</name>
</gene>
<feature type="transmembrane region" description="Helical" evidence="7">
    <location>
        <begin position="277"/>
        <end position="297"/>
    </location>
</feature>
<evidence type="ECO:0000256" key="3">
    <source>
        <dbReference type="ARBA" id="ARBA00022475"/>
    </source>
</evidence>
<comment type="similarity">
    <text evidence="2">Belongs to the GSP F family.</text>
</comment>
<sequence>MEILLLTIGIPGLGILMLMFRQQLLECRDREGREFARTMLKLLGYAMLSTAVVESWWLLEGLVSAIAKTEPGPFKYELTIPTAIFSTLVRLLVVTVVIFTGRSAILVSRERDRAEPTVADITSEERHRRSLLLGICAVVALPLLAISSGFLLIVWSIGCVEYAFSALVIRGRECRLLWTLAMAARFQRPFEEEVAGLARSESTRQKSRLERAANELHGGSSLSQALQRVPGLLPNEATAAIQAAEATGQLNAVLLSLATRQSQSIRMFGWDNELNNLALYCLGMMVIFASVIAYIMLKIIPKYKAIFNDFGVELPEVTVVLITISDAVVSYWFLFFPLVTLPLIAVFQFLFLGVGHGSLTSWLAVDLWPRLKAPALLRSLSAAVAGNTSTIAVVQNLSEASSNAAQSRRYQRLAILLSQGMPLGNALQVEKIVTQRESLALDQSESRGHLTWALDAIATRIEQARLNRVRMTTEFLRPLIVLSIGGVVLFFCLAMFAPLIKLLNDLS</sequence>
<evidence type="ECO:0000259" key="8">
    <source>
        <dbReference type="Pfam" id="PF00482"/>
    </source>
</evidence>